<accession>B9XRI7</accession>
<evidence type="ECO:0000313" key="3">
    <source>
        <dbReference type="EMBL" id="EEF57558.1"/>
    </source>
</evidence>
<name>B9XRI7_PEDPL</name>
<proteinExistence type="predicted"/>
<evidence type="ECO:0000256" key="2">
    <source>
        <dbReference type="SAM" id="SignalP"/>
    </source>
</evidence>
<gene>
    <name evidence="3" type="ORF">Cflav_PD0608</name>
</gene>
<dbReference type="STRING" id="320771.Cflav_PD0608"/>
<dbReference type="EMBL" id="ABOX02000064">
    <property type="protein sequence ID" value="EEF57558.1"/>
    <property type="molecule type" value="Genomic_DNA"/>
</dbReference>
<dbReference type="Pfam" id="PF09865">
    <property type="entry name" value="DUF2092"/>
    <property type="match status" value="1"/>
</dbReference>
<dbReference type="SUPFAM" id="SSF89392">
    <property type="entry name" value="Prokaryotic lipoproteins and lipoprotein localization factors"/>
    <property type="match status" value="1"/>
</dbReference>
<reference evidence="3 4" key="1">
    <citation type="journal article" date="2011" name="J. Bacteriol.">
        <title>Genome sequence of 'Pedosphaera parvula' Ellin514, an aerobic Verrucomicrobial isolate from pasture soil.</title>
        <authorList>
            <person name="Kant R."/>
            <person name="van Passel M.W."/>
            <person name="Sangwan P."/>
            <person name="Palva A."/>
            <person name="Lucas S."/>
            <person name="Copeland A."/>
            <person name="Lapidus A."/>
            <person name="Glavina Del Rio T."/>
            <person name="Dalin E."/>
            <person name="Tice H."/>
            <person name="Bruce D."/>
            <person name="Goodwin L."/>
            <person name="Pitluck S."/>
            <person name="Chertkov O."/>
            <person name="Larimer F.W."/>
            <person name="Land M.L."/>
            <person name="Hauser L."/>
            <person name="Brettin T.S."/>
            <person name="Detter J.C."/>
            <person name="Han S."/>
            <person name="de Vos W.M."/>
            <person name="Janssen P.H."/>
            <person name="Smidt H."/>
        </authorList>
    </citation>
    <scope>NUCLEOTIDE SEQUENCE [LARGE SCALE GENOMIC DNA]</scope>
    <source>
        <strain evidence="3 4">Ellin514</strain>
    </source>
</reference>
<sequence precursor="true">MKVKRTFFAALCSLAIIGSVIAVDNPAPTIHPEAGRILRQSSDRLATAKTVSFHAEVWEDSVVETHKVSATSTVDVRLRRPDKFQIEVHSPTRSRGYWYDGHTLTLFDRTKNLYSTVTLPGTIDKAIDAAKKQYDINIPLGDFLVNDPFTSAMGGTKGGANFGQAAILGTPCQHIAFNNDQLDWQLWIATDAQELPRKLVITYKQEPLQPQVLTLFNNWKLNEDMPDSIFVFTPPKGAAKIEMLPASAPNNRPPSNP</sequence>
<dbReference type="InterPro" id="IPR019207">
    <property type="entry name" value="DUF2092"/>
</dbReference>
<evidence type="ECO:0008006" key="5">
    <source>
        <dbReference type="Google" id="ProtNLM"/>
    </source>
</evidence>
<dbReference type="AlphaFoldDB" id="B9XRI7"/>
<dbReference type="RefSeq" id="WP_007418420.1">
    <property type="nucleotide sequence ID" value="NZ_ABOX02000064.1"/>
</dbReference>
<keyword evidence="4" id="KW-1185">Reference proteome</keyword>
<evidence type="ECO:0000256" key="1">
    <source>
        <dbReference type="ARBA" id="ARBA00022729"/>
    </source>
</evidence>
<comment type="caution">
    <text evidence="3">The sequence shown here is derived from an EMBL/GenBank/DDBJ whole genome shotgun (WGS) entry which is preliminary data.</text>
</comment>
<dbReference type="InterPro" id="IPR029046">
    <property type="entry name" value="LolA/LolB/LppX"/>
</dbReference>
<dbReference type="Proteomes" id="UP000003688">
    <property type="component" value="Unassembled WGS sequence"/>
</dbReference>
<feature type="signal peptide" evidence="2">
    <location>
        <begin position="1"/>
        <end position="22"/>
    </location>
</feature>
<protein>
    <recommendedName>
        <fullName evidence="5">DUF2092 domain-containing protein</fullName>
    </recommendedName>
</protein>
<organism evidence="3 4">
    <name type="scientific">Pedosphaera parvula (strain Ellin514)</name>
    <dbReference type="NCBI Taxonomy" id="320771"/>
    <lineage>
        <taxon>Bacteria</taxon>
        <taxon>Pseudomonadati</taxon>
        <taxon>Verrucomicrobiota</taxon>
        <taxon>Pedosphaerae</taxon>
        <taxon>Pedosphaerales</taxon>
        <taxon>Pedosphaeraceae</taxon>
        <taxon>Pedosphaera</taxon>
    </lineage>
</organism>
<dbReference type="OrthoDB" id="188356at2"/>
<dbReference type="Gene3D" id="2.50.20.10">
    <property type="entry name" value="Lipoprotein localisation LolA/LolB/LppX"/>
    <property type="match status" value="1"/>
</dbReference>
<keyword evidence="1 2" id="KW-0732">Signal</keyword>
<evidence type="ECO:0000313" key="4">
    <source>
        <dbReference type="Proteomes" id="UP000003688"/>
    </source>
</evidence>
<feature type="chain" id="PRO_5002895098" description="DUF2092 domain-containing protein" evidence="2">
    <location>
        <begin position="23"/>
        <end position="257"/>
    </location>
</feature>